<evidence type="ECO:0000256" key="4">
    <source>
        <dbReference type="ARBA" id="ARBA00023163"/>
    </source>
</evidence>
<feature type="compositionally biased region" description="Polar residues" evidence="6">
    <location>
        <begin position="394"/>
        <end position="419"/>
    </location>
</feature>
<evidence type="ECO:0000256" key="1">
    <source>
        <dbReference type="ARBA" id="ARBA00004123"/>
    </source>
</evidence>
<keyword evidence="2" id="KW-0805">Transcription regulation</keyword>
<evidence type="ECO:0008006" key="9">
    <source>
        <dbReference type="Google" id="ProtNLM"/>
    </source>
</evidence>
<evidence type="ECO:0000313" key="8">
    <source>
        <dbReference type="Proteomes" id="UP001480595"/>
    </source>
</evidence>
<dbReference type="InterPro" id="IPR051089">
    <property type="entry name" value="prtT"/>
</dbReference>
<feature type="region of interest" description="Disordered" evidence="6">
    <location>
        <begin position="394"/>
        <end position="434"/>
    </location>
</feature>
<comment type="caution">
    <text evidence="7">The sequence shown here is derived from an EMBL/GenBank/DDBJ whole genome shotgun (WGS) entry which is preliminary data.</text>
</comment>
<dbReference type="PANTHER" id="PTHR31845">
    <property type="entry name" value="FINGER DOMAIN PROTEIN, PUTATIVE-RELATED"/>
    <property type="match status" value="1"/>
</dbReference>
<keyword evidence="3" id="KW-0238">DNA-binding</keyword>
<proteinExistence type="predicted"/>
<gene>
    <name evidence="7" type="ORF">PG994_009021</name>
</gene>
<accession>A0ABR1UI34</accession>
<dbReference type="CDD" id="cd12148">
    <property type="entry name" value="fungal_TF_MHR"/>
    <property type="match status" value="1"/>
</dbReference>
<evidence type="ECO:0000313" key="7">
    <source>
        <dbReference type="EMBL" id="KAK8058573.1"/>
    </source>
</evidence>
<dbReference type="PANTHER" id="PTHR31845:SF17">
    <property type="entry name" value="ZN(II)2CYS6 TRANSCRIPTION FACTOR (EUROFUNG)"/>
    <property type="match status" value="1"/>
</dbReference>
<sequence length="465" mass="52147">MNSLNPYISQMDPELHTFNYVRQKCPFLFTAMLAAAAKALHPELYPKLHHHVEELFGQNFRLGRKSTEIAQAVLIMTYWKEPDDSRAWISLGYVIRMGIELGWHRLKPSSVDQETTQMTSRNVKCETFNGSGTSSSMSLQTGKSWMIERDAFIESIEPWCKDSMATASDNLLGALVTLRLLSSEVFRLLGPKSSRVGGDQLHSLESLLSIIRVRVEEWERKWLQSVATVCLMMSPVESCHPFLIRFYGTHLRLQLLSLPLQEILASKEPDITSNLEVFWVSYSNAMDMLQLICSSATWLYFAQDSIHVMTAYSAAFLIRLLLSAPEYINGRIEPQVCDAIRATADAFSGQSSPPGSSCWLQARFLARIVMKHMERRHDRDLVLSPSAPASGPTVSNSLFAAGSPSANDATPTRGHSTLHAQDGPLQSYRHPDEPRLDFAFSTDEGVWTDMFTSAGFSFQDGVFFA</sequence>
<dbReference type="RefSeq" id="XP_066714019.1">
    <property type="nucleotide sequence ID" value="XM_066860430.1"/>
</dbReference>
<evidence type="ECO:0000256" key="5">
    <source>
        <dbReference type="ARBA" id="ARBA00023242"/>
    </source>
</evidence>
<protein>
    <recommendedName>
        <fullName evidence="9">Transcription factor domain-containing protein</fullName>
    </recommendedName>
</protein>
<evidence type="ECO:0000256" key="6">
    <source>
        <dbReference type="SAM" id="MobiDB-lite"/>
    </source>
</evidence>
<evidence type="ECO:0000256" key="2">
    <source>
        <dbReference type="ARBA" id="ARBA00023015"/>
    </source>
</evidence>
<evidence type="ECO:0000256" key="3">
    <source>
        <dbReference type="ARBA" id="ARBA00023125"/>
    </source>
</evidence>
<keyword evidence="4" id="KW-0804">Transcription</keyword>
<name>A0ABR1UI34_9PEZI</name>
<dbReference type="EMBL" id="JAQQWL010000009">
    <property type="protein sequence ID" value="KAK8058573.1"/>
    <property type="molecule type" value="Genomic_DNA"/>
</dbReference>
<reference evidence="7 8" key="1">
    <citation type="submission" date="2023-01" db="EMBL/GenBank/DDBJ databases">
        <title>Analysis of 21 Apiospora genomes using comparative genomics revels a genus with tremendous synthesis potential of carbohydrate active enzymes and secondary metabolites.</title>
        <authorList>
            <person name="Sorensen T."/>
        </authorList>
    </citation>
    <scope>NUCLEOTIDE SEQUENCE [LARGE SCALE GENOMIC DNA]</scope>
    <source>
        <strain evidence="7 8">CBS 135458</strain>
    </source>
</reference>
<organism evidence="7 8">
    <name type="scientific">Apiospora phragmitis</name>
    <dbReference type="NCBI Taxonomy" id="2905665"/>
    <lineage>
        <taxon>Eukaryota</taxon>
        <taxon>Fungi</taxon>
        <taxon>Dikarya</taxon>
        <taxon>Ascomycota</taxon>
        <taxon>Pezizomycotina</taxon>
        <taxon>Sordariomycetes</taxon>
        <taxon>Xylariomycetidae</taxon>
        <taxon>Amphisphaeriales</taxon>
        <taxon>Apiosporaceae</taxon>
        <taxon>Apiospora</taxon>
    </lineage>
</organism>
<dbReference type="Proteomes" id="UP001480595">
    <property type="component" value="Unassembled WGS sequence"/>
</dbReference>
<keyword evidence="5" id="KW-0539">Nucleus</keyword>
<keyword evidence="8" id="KW-1185">Reference proteome</keyword>
<comment type="subcellular location">
    <subcellularLocation>
        <location evidence="1">Nucleus</location>
    </subcellularLocation>
</comment>
<dbReference type="GeneID" id="92093493"/>